<accession>A0ABM1E4W9</accession>
<gene>
    <name evidence="2" type="primary">LOC106808866</name>
</gene>
<evidence type="ECO:0000313" key="2">
    <source>
        <dbReference type="RefSeq" id="XP_014667240.1"/>
    </source>
</evidence>
<dbReference type="Proteomes" id="UP000695022">
    <property type="component" value="Unplaced"/>
</dbReference>
<dbReference type="PANTHER" id="PTHR16356">
    <property type="entry name" value="TRANSMEMBRANE AND COILED-COIL DOMAIN-CONTAINING PROTEIN 6 TMCO6"/>
    <property type="match status" value="1"/>
</dbReference>
<proteinExistence type="predicted"/>
<sequence>MMSNTDRKEQYKCGDHSVQSVRQKIKDTLDESRKESRQALVTSKRFRVSTLPGDVTDLSLVQVRQTASDLKKKSGTNRLSLLKQLTAAFTLHVDNLTEFLGVDGALRSLVSIFTGIDTELQTEAALCLTNLAAGRYSVLCIIRE</sequence>
<dbReference type="GeneID" id="106808866"/>
<protein>
    <submittedName>
        <fullName evidence="2">Uncharacterized protein LOC106808866</fullName>
    </submittedName>
</protein>
<dbReference type="PANTHER" id="PTHR16356:SF1">
    <property type="entry name" value="TRANSMEMBRANE AND COILED-COIL DOMAIN-CONTAINING PROTEIN 6"/>
    <property type="match status" value="1"/>
</dbReference>
<name>A0ABM1E4W9_PRICU</name>
<organism evidence="1 2">
    <name type="scientific">Priapulus caudatus</name>
    <name type="common">Priapulid worm</name>
    <dbReference type="NCBI Taxonomy" id="37621"/>
    <lineage>
        <taxon>Eukaryota</taxon>
        <taxon>Metazoa</taxon>
        <taxon>Ecdysozoa</taxon>
        <taxon>Scalidophora</taxon>
        <taxon>Priapulida</taxon>
        <taxon>Priapulimorpha</taxon>
        <taxon>Priapulimorphida</taxon>
        <taxon>Priapulidae</taxon>
        <taxon>Priapulus</taxon>
    </lineage>
</organism>
<reference evidence="2" key="1">
    <citation type="submission" date="2025-08" db="UniProtKB">
        <authorList>
            <consortium name="RefSeq"/>
        </authorList>
    </citation>
    <scope>IDENTIFICATION</scope>
</reference>
<dbReference type="SUPFAM" id="SSF48371">
    <property type="entry name" value="ARM repeat"/>
    <property type="match status" value="1"/>
</dbReference>
<dbReference type="InterPro" id="IPR016024">
    <property type="entry name" value="ARM-type_fold"/>
</dbReference>
<keyword evidence="1" id="KW-1185">Reference proteome</keyword>
<evidence type="ECO:0000313" key="1">
    <source>
        <dbReference type="Proteomes" id="UP000695022"/>
    </source>
</evidence>
<dbReference type="RefSeq" id="XP_014667240.1">
    <property type="nucleotide sequence ID" value="XM_014811754.1"/>
</dbReference>